<organism evidence="2 3">
    <name type="scientific">Citrullus colocynthis</name>
    <name type="common">colocynth</name>
    <dbReference type="NCBI Taxonomy" id="252529"/>
    <lineage>
        <taxon>Eukaryota</taxon>
        <taxon>Viridiplantae</taxon>
        <taxon>Streptophyta</taxon>
        <taxon>Embryophyta</taxon>
        <taxon>Tracheophyta</taxon>
        <taxon>Spermatophyta</taxon>
        <taxon>Magnoliopsida</taxon>
        <taxon>eudicotyledons</taxon>
        <taxon>Gunneridae</taxon>
        <taxon>Pentapetalae</taxon>
        <taxon>rosids</taxon>
        <taxon>fabids</taxon>
        <taxon>Cucurbitales</taxon>
        <taxon>Cucurbitaceae</taxon>
        <taxon>Benincaseae</taxon>
        <taxon>Citrullus</taxon>
    </lineage>
</organism>
<name>A0ABP0Y9Z3_9ROSI</name>
<gene>
    <name evidence="2" type="ORF">CITCOLO1_LOCUS8691</name>
</gene>
<reference evidence="2 3" key="1">
    <citation type="submission" date="2024-03" db="EMBL/GenBank/DDBJ databases">
        <authorList>
            <person name="Gkanogiannis A."/>
            <person name="Becerra Lopez-Lavalle L."/>
        </authorList>
    </citation>
    <scope>NUCLEOTIDE SEQUENCE [LARGE SCALE GENOMIC DNA]</scope>
</reference>
<evidence type="ECO:0000313" key="3">
    <source>
        <dbReference type="Proteomes" id="UP001642487"/>
    </source>
</evidence>
<feature type="region of interest" description="Disordered" evidence="1">
    <location>
        <begin position="118"/>
        <end position="149"/>
    </location>
</feature>
<protein>
    <submittedName>
        <fullName evidence="2">Uncharacterized protein</fullName>
    </submittedName>
</protein>
<sequence>MAHLRHGTGELRSGDVAIAIAIERSENLQQLLLIDENIVIHVGENGIDEFIEFDGAVAVGIHVGEERMELVAGGFDAEGAEKGAELELREAAVGVHVETPENVVQLLELRVGLNGSHGFGSSDDSTRSARRSSSKLGDLENEEIGQLGM</sequence>
<proteinExistence type="predicted"/>
<evidence type="ECO:0000313" key="2">
    <source>
        <dbReference type="EMBL" id="CAK9316812.1"/>
    </source>
</evidence>
<keyword evidence="3" id="KW-1185">Reference proteome</keyword>
<dbReference type="Proteomes" id="UP001642487">
    <property type="component" value="Chromosome 3"/>
</dbReference>
<dbReference type="EMBL" id="OZ021737">
    <property type="protein sequence ID" value="CAK9316812.1"/>
    <property type="molecule type" value="Genomic_DNA"/>
</dbReference>
<evidence type="ECO:0000256" key="1">
    <source>
        <dbReference type="SAM" id="MobiDB-lite"/>
    </source>
</evidence>
<accession>A0ABP0Y9Z3</accession>